<evidence type="ECO:0000313" key="2">
    <source>
        <dbReference type="Proteomes" id="UP000199013"/>
    </source>
</evidence>
<organism evidence="1 2">
    <name type="scientific">Candidatus Protofrankia californiensis</name>
    <dbReference type="NCBI Taxonomy" id="1839754"/>
    <lineage>
        <taxon>Bacteria</taxon>
        <taxon>Bacillati</taxon>
        <taxon>Actinomycetota</taxon>
        <taxon>Actinomycetes</taxon>
        <taxon>Frankiales</taxon>
        <taxon>Frankiaceae</taxon>
        <taxon>Protofrankia</taxon>
    </lineage>
</organism>
<name>A0A1C3NX01_9ACTN</name>
<dbReference type="PROSITE" id="PS51257">
    <property type="entry name" value="PROKAR_LIPOPROTEIN"/>
    <property type="match status" value="1"/>
</dbReference>
<accession>A0A1C3NX01</accession>
<dbReference type="AlphaFoldDB" id="A0A1C3NX01"/>
<keyword evidence="2" id="KW-1185">Reference proteome</keyword>
<reference evidence="2" key="1">
    <citation type="submission" date="2016-02" db="EMBL/GenBank/DDBJ databases">
        <authorList>
            <person name="Wibberg D."/>
        </authorList>
    </citation>
    <scope>NUCLEOTIDE SEQUENCE [LARGE SCALE GENOMIC DNA]</scope>
</reference>
<evidence type="ECO:0000313" key="1">
    <source>
        <dbReference type="EMBL" id="SBW21670.1"/>
    </source>
</evidence>
<gene>
    <name evidence="1" type="ORF">FDG2_2084</name>
</gene>
<protein>
    <submittedName>
        <fullName evidence="1">Uncharacterized protein</fullName>
    </submittedName>
</protein>
<dbReference type="EMBL" id="FLUV01000871">
    <property type="protein sequence ID" value="SBW21670.1"/>
    <property type="molecule type" value="Genomic_DNA"/>
</dbReference>
<proteinExistence type="predicted"/>
<sequence>MRRLPAVAAALVFMAGCGTFGDEGGSAPHREEKVDHVIFYQIYLRGGPGFTIYLNYTDATGKQQHDESIAPTWFRQITVRYPDVMLVAISGTAVPEPATLTGLAVQFPSAECVLTVDDEIVDQRASSFPTCQATLTATTHPVPRRSPI</sequence>
<dbReference type="Proteomes" id="UP000199013">
    <property type="component" value="Unassembled WGS sequence"/>
</dbReference>